<dbReference type="InterPro" id="IPR051408">
    <property type="entry name" value="Phosphate_transprt_permease"/>
</dbReference>
<evidence type="ECO:0000256" key="8">
    <source>
        <dbReference type="ARBA" id="ARBA00023136"/>
    </source>
</evidence>
<keyword evidence="3" id="KW-0813">Transport</keyword>
<name>A0A0S7XMQ7_9BACT</name>
<dbReference type="PANTHER" id="PTHR42922">
    <property type="entry name" value="PHOSPHATE TRANSPORT SYSTEM PERMEASE PROTEIN PSTA"/>
    <property type="match status" value="1"/>
</dbReference>
<dbReference type="Pfam" id="PF00528">
    <property type="entry name" value="BPD_transp_1"/>
    <property type="match status" value="1"/>
</dbReference>
<evidence type="ECO:0000256" key="6">
    <source>
        <dbReference type="ARBA" id="ARBA00022692"/>
    </source>
</evidence>
<dbReference type="Proteomes" id="UP000052020">
    <property type="component" value="Unassembled WGS sequence"/>
</dbReference>
<dbReference type="GO" id="GO:0005315">
    <property type="term" value="F:phosphate transmembrane transporter activity"/>
    <property type="evidence" value="ECO:0007669"/>
    <property type="project" value="InterPro"/>
</dbReference>
<dbReference type="GO" id="GO:0005886">
    <property type="term" value="C:plasma membrane"/>
    <property type="evidence" value="ECO:0007669"/>
    <property type="project" value="UniProtKB-SubCell"/>
</dbReference>
<dbReference type="PATRIC" id="fig|1704032.3.peg.517"/>
<keyword evidence="5" id="KW-0592">Phosphate transport</keyword>
<comment type="subcellular location">
    <subcellularLocation>
        <location evidence="1 9">Cell membrane</location>
        <topology evidence="1 9">Multi-pass membrane protein</topology>
    </subcellularLocation>
</comment>
<dbReference type="SUPFAM" id="SSF161098">
    <property type="entry name" value="MetI-like"/>
    <property type="match status" value="1"/>
</dbReference>
<evidence type="ECO:0000256" key="1">
    <source>
        <dbReference type="ARBA" id="ARBA00004651"/>
    </source>
</evidence>
<keyword evidence="6 9" id="KW-0812">Transmembrane</keyword>
<feature type="transmembrane region" description="Helical" evidence="9">
    <location>
        <begin position="20"/>
        <end position="44"/>
    </location>
</feature>
<feature type="transmembrane region" description="Helical" evidence="9">
    <location>
        <begin position="258"/>
        <end position="279"/>
    </location>
</feature>
<feature type="transmembrane region" description="Helical" evidence="9">
    <location>
        <begin position="140"/>
        <end position="159"/>
    </location>
</feature>
<dbReference type="AlphaFoldDB" id="A0A0S7XMQ7"/>
<keyword evidence="8 9" id="KW-0472">Membrane</keyword>
<proteinExistence type="inferred from homology"/>
<evidence type="ECO:0000313" key="12">
    <source>
        <dbReference type="Proteomes" id="UP000052020"/>
    </source>
</evidence>
<evidence type="ECO:0000259" key="10">
    <source>
        <dbReference type="PROSITE" id="PS50928"/>
    </source>
</evidence>
<accession>A0A0S7XMQ7</accession>
<keyword evidence="7 9" id="KW-1133">Transmembrane helix</keyword>
<keyword evidence="4 9" id="KW-1003">Cell membrane</keyword>
<sequence length="288" mass="30491">MSATRRRGLWQAKRRVANGLLWAGSILATILAMVPLVMVIYYVAAQGLPAINLDFFTKLPKPVGESGGGMAHAIVGTLVLIGLASLVGLPVGILGGIYLAEFGNNRFGWNVRFAADVLCGVPSIVTGIFIYAVVVVPMGGFSALAGGAALGVMMIPIVIRTTEELVRMVPMSLREASLSLGATHWRTVLKVVLLAAKGGVITGALLAVARIAGETAPLLFTAFGNRYWSARLDEPIASLPVMIFNYATGPYEDWHRQAWGAALVLVAIVLILSVAARYATKGRAHTVR</sequence>
<comment type="similarity">
    <text evidence="2 9">Belongs to the binding-protein-dependent transport system permease family. CysTW subfamily.</text>
</comment>
<reference evidence="11 12" key="1">
    <citation type="journal article" date="2015" name="Microbiome">
        <title>Genomic resolution of linkages in carbon, nitrogen, and sulfur cycling among widespread estuary sediment bacteria.</title>
        <authorList>
            <person name="Baker B.J."/>
            <person name="Lazar C.S."/>
            <person name="Teske A.P."/>
            <person name="Dick G.J."/>
        </authorList>
    </citation>
    <scope>NUCLEOTIDE SEQUENCE [LARGE SCALE GENOMIC DNA]</scope>
    <source>
        <strain evidence="11">DG_56</strain>
    </source>
</reference>
<organism evidence="11 12">
    <name type="scientific">candidate division KD3-62 bacterium DG_56</name>
    <dbReference type="NCBI Taxonomy" id="1704032"/>
    <lineage>
        <taxon>Bacteria</taxon>
        <taxon>candidate division KD3-62</taxon>
    </lineage>
</organism>
<dbReference type="CDD" id="cd06261">
    <property type="entry name" value="TM_PBP2"/>
    <property type="match status" value="1"/>
</dbReference>
<dbReference type="InterPro" id="IPR035906">
    <property type="entry name" value="MetI-like_sf"/>
</dbReference>
<evidence type="ECO:0000256" key="9">
    <source>
        <dbReference type="RuleBase" id="RU363043"/>
    </source>
</evidence>
<evidence type="ECO:0000313" key="11">
    <source>
        <dbReference type="EMBL" id="KPJ63636.1"/>
    </source>
</evidence>
<dbReference type="Gene3D" id="1.10.3720.10">
    <property type="entry name" value="MetI-like"/>
    <property type="match status" value="1"/>
</dbReference>
<feature type="domain" description="ABC transmembrane type-1" evidence="10">
    <location>
        <begin position="74"/>
        <end position="276"/>
    </location>
</feature>
<dbReference type="NCBIfam" id="TIGR00974">
    <property type="entry name" value="3a0107s02c"/>
    <property type="match status" value="1"/>
</dbReference>
<dbReference type="PROSITE" id="PS50928">
    <property type="entry name" value="ABC_TM1"/>
    <property type="match status" value="1"/>
</dbReference>
<dbReference type="InterPro" id="IPR005672">
    <property type="entry name" value="Phosphate_PstA"/>
</dbReference>
<evidence type="ECO:0000256" key="7">
    <source>
        <dbReference type="ARBA" id="ARBA00022989"/>
    </source>
</evidence>
<evidence type="ECO:0000256" key="3">
    <source>
        <dbReference type="ARBA" id="ARBA00022448"/>
    </source>
</evidence>
<dbReference type="GO" id="GO:0035435">
    <property type="term" value="P:phosphate ion transmembrane transport"/>
    <property type="evidence" value="ECO:0007669"/>
    <property type="project" value="InterPro"/>
</dbReference>
<evidence type="ECO:0000256" key="2">
    <source>
        <dbReference type="ARBA" id="ARBA00007069"/>
    </source>
</evidence>
<dbReference type="PANTHER" id="PTHR42922:SF1">
    <property type="entry name" value="PHOSPHATE TRANSPORT SYSTEM PERMEASE PROTEIN PSTA"/>
    <property type="match status" value="1"/>
</dbReference>
<dbReference type="InterPro" id="IPR000515">
    <property type="entry name" value="MetI-like"/>
</dbReference>
<dbReference type="EMBL" id="LIZY01000071">
    <property type="protein sequence ID" value="KPJ63636.1"/>
    <property type="molecule type" value="Genomic_DNA"/>
</dbReference>
<protein>
    <recommendedName>
        <fullName evidence="9">Phosphate transport system permease protein PstA</fullName>
    </recommendedName>
</protein>
<feature type="transmembrane region" description="Helical" evidence="9">
    <location>
        <begin position="191"/>
        <end position="212"/>
    </location>
</feature>
<feature type="transmembrane region" description="Helical" evidence="9">
    <location>
        <begin position="70"/>
        <end position="99"/>
    </location>
</feature>
<evidence type="ECO:0000256" key="4">
    <source>
        <dbReference type="ARBA" id="ARBA00022475"/>
    </source>
</evidence>
<feature type="transmembrane region" description="Helical" evidence="9">
    <location>
        <begin position="111"/>
        <end position="134"/>
    </location>
</feature>
<comment type="caution">
    <text evidence="11">The sequence shown here is derived from an EMBL/GenBank/DDBJ whole genome shotgun (WGS) entry which is preliminary data.</text>
</comment>
<evidence type="ECO:0000256" key="5">
    <source>
        <dbReference type="ARBA" id="ARBA00022592"/>
    </source>
</evidence>
<gene>
    <name evidence="11" type="ORF">AMK68_03455</name>
</gene>